<dbReference type="PANTHER" id="PTHR43559:SF3">
    <property type="entry name" value="HYDROLASE YCAC-RELATED"/>
    <property type="match status" value="1"/>
</dbReference>
<dbReference type="Proteomes" id="UP000054988">
    <property type="component" value="Unassembled WGS sequence"/>
</dbReference>
<dbReference type="PANTHER" id="PTHR43559">
    <property type="entry name" value="HYDROLASE YCAC-RELATED"/>
    <property type="match status" value="1"/>
</dbReference>
<dbReference type="SUPFAM" id="SSF52499">
    <property type="entry name" value="Isochorismatase-like hydrolases"/>
    <property type="match status" value="1"/>
</dbReference>
<name>A0A0W0G5X5_MONRR</name>
<accession>A0A0W0G5X5</accession>
<organism evidence="1 2">
    <name type="scientific">Moniliophthora roreri</name>
    <name type="common">Frosty pod rot fungus</name>
    <name type="synonym">Monilia roreri</name>
    <dbReference type="NCBI Taxonomy" id="221103"/>
    <lineage>
        <taxon>Eukaryota</taxon>
        <taxon>Fungi</taxon>
        <taxon>Dikarya</taxon>
        <taxon>Basidiomycota</taxon>
        <taxon>Agaricomycotina</taxon>
        <taxon>Agaricomycetes</taxon>
        <taxon>Agaricomycetidae</taxon>
        <taxon>Agaricales</taxon>
        <taxon>Marasmiineae</taxon>
        <taxon>Marasmiaceae</taxon>
        <taxon>Moniliophthora</taxon>
    </lineage>
</organism>
<evidence type="ECO:0000313" key="2">
    <source>
        <dbReference type="Proteomes" id="UP000054988"/>
    </source>
</evidence>
<protein>
    <submittedName>
        <fullName evidence="1">Uncharacterized protein</fullName>
    </submittedName>
</protein>
<sequence>MLLVIDRQIGLFELVKDFEPVEYRNNILAHAALGKIFNLSTILTTSTDDGPKILDMHSDAPIIRRQGEVNITLGGIVIDVCTAFLALSLLEKGYKVFANFEASGTHSRRSTDGANDRMRVGCWSERAVVTDLMGDWRQTLGYPESSSYFDQYFPVYGMVERNFKVAAPSS</sequence>
<evidence type="ECO:0000313" key="1">
    <source>
        <dbReference type="EMBL" id="KTB43970.1"/>
    </source>
</evidence>
<proteinExistence type="predicted"/>
<dbReference type="InterPro" id="IPR036380">
    <property type="entry name" value="Isochorismatase-like_sf"/>
</dbReference>
<gene>
    <name evidence="1" type="ORF">WG66_3452</name>
</gene>
<dbReference type="AlphaFoldDB" id="A0A0W0G5X5"/>
<comment type="caution">
    <text evidence="1">The sequence shown here is derived from an EMBL/GenBank/DDBJ whole genome shotgun (WGS) entry which is preliminary data.</text>
</comment>
<dbReference type="EMBL" id="LATX01001032">
    <property type="protein sequence ID" value="KTB43970.1"/>
    <property type="molecule type" value="Genomic_DNA"/>
</dbReference>
<reference evidence="1 2" key="1">
    <citation type="submission" date="2015-12" db="EMBL/GenBank/DDBJ databases">
        <title>Draft genome sequence of Moniliophthora roreri, the causal agent of frosty pod rot of cacao.</title>
        <authorList>
            <person name="Aime M.C."/>
            <person name="Diaz-Valderrama J.R."/>
            <person name="Kijpornyongpan T."/>
            <person name="Phillips-Mora W."/>
        </authorList>
    </citation>
    <scope>NUCLEOTIDE SEQUENCE [LARGE SCALE GENOMIC DNA]</scope>
    <source>
        <strain evidence="1 2">MCA 2952</strain>
    </source>
</reference>
<dbReference type="InterPro" id="IPR053152">
    <property type="entry name" value="Hydrolase_YcaC-like"/>
</dbReference>
<dbReference type="Gene3D" id="3.40.50.850">
    <property type="entry name" value="Isochorismatase-like"/>
    <property type="match status" value="1"/>
</dbReference>